<keyword evidence="11" id="KW-1185">Reference proteome</keyword>
<gene>
    <name evidence="10" type="ORF">FRY97_10305</name>
</gene>
<evidence type="ECO:0000256" key="1">
    <source>
        <dbReference type="ARBA" id="ARBA00001362"/>
    </source>
</evidence>
<dbReference type="Gene3D" id="3.30.1380.10">
    <property type="match status" value="1"/>
</dbReference>
<feature type="binding site" evidence="9">
    <location>
        <position position="96"/>
    </location>
    <ligand>
        <name>Zn(2+)</name>
        <dbReference type="ChEBI" id="CHEBI:29105"/>
        <note>catalytic</note>
    </ligand>
</feature>
<dbReference type="PANTHER" id="PTHR43126:SF1">
    <property type="entry name" value="D-ALANYL-D-ALANINE DIPEPTIDASE"/>
    <property type="match status" value="1"/>
</dbReference>
<keyword evidence="5 9" id="KW-0862">Zinc</keyword>
<keyword evidence="3 9" id="KW-0479">Metal-binding</keyword>
<dbReference type="AlphaFoldDB" id="A0A5C6RMP1"/>
<dbReference type="Pfam" id="PF01427">
    <property type="entry name" value="Peptidase_M15"/>
    <property type="match status" value="1"/>
</dbReference>
<accession>A0A5C6RMP1</accession>
<reference evidence="10 11" key="1">
    <citation type="submission" date="2019-08" db="EMBL/GenBank/DDBJ databases">
        <title>Genome of Phaeodactylibacter luteus.</title>
        <authorList>
            <person name="Bowman J.P."/>
        </authorList>
    </citation>
    <scope>NUCLEOTIDE SEQUENCE [LARGE SCALE GENOMIC DNA]</scope>
    <source>
        <strain evidence="10 11">KCTC 42180</strain>
    </source>
</reference>
<keyword evidence="7 9" id="KW-0482">Metalloprotease</keyword>
<feature type="binding site" evidence="9">
    <location>
        <position position="157"/>
    </location>
    <ligand>
        <name>Zn(2+)</name>
        <dbReference type="ChEBI" id="CHEBI:29105"/>
        <note>catalytic</note>
    </ligand>
</feature>
<organism evidence="10 11">
    <name type="scientific">Phaeodactylibacter luteus</name>
    <dbReference type="NCBI Taxonomy" id="1564516"/>
    <lineage>
        <taxon>Bacteria</taxon>
        <taxon>Pseudomonadati</taxon>
        <taxon>Bacteroidota</taxon>
        <taxon>Saprospiria</taxon>
        <taxon>Saprospirales</taxon>
        <taxon>Haliscomenobacteraceae</taxon>
        <taxon>Phaeodactylibacter</taxon>
    </lineage>
</organism>
<evidence type="ECO:0000256" key="3">
    <source>
        <dbReference type="ARBA" id="ARBA00022723"/>
    </source>
</evidence>
<dbReference type="Proteomes" id="UP000321580">
    <property type="component" value="Unassembled WGS sequence"/>
</dbReference>
<keyword evidence="6 9" id="KW-0224">Dipeptidase</keyword>
<comment type="function">
    <text evidence="9">Catalyzes hydrolysis of the D-alanyl-D-alanine dipeptide.</text>
</comment>
<evidence type="ECO:0000313" key="10">
    <source>
        <dbReference type="EMBL" id="TXB63225.1"/>
    </source>
</evidence>
<evidence type="ECO:0000256" key="2">
    <source>
        <dbReference type="ARBA" id="ARBA00022670"/>
    </source>
</evidence>
<evidence type="ECO:0000313" key="11">
    <source>
        <dbReference type="Proteomes" id="UP000321580"/>
    </source>
</evidence>
<comment type="caution">
    <text evidence="10">The sequence shown here is derived from an EMBL/GenBank/DDBJ whole genome shotgun (WGS) entry which is preliminary data.</text>
</comment>
<dbReference type="EC" id="3.4.13.22" evidence="9"/>
<dbReference type="GO" id="GO:0160237">
    <property type="term" value="F:D-Ala-D-Ala dipeptidase activity"/>
    <property type="evidence" value="ECO:0007669"/>
    <property type="project" value="UniProtKB-EC"/>
</dbReference>
<evidence type="ECO:0000256" key="4">
    <source>
        <dbReference type="ARBA" id="ARBA00022801"/>
    </source>
</evidence>
<feature type="active site" description="Proton donor/acceptor" evidence="9">
    <location>
        <position position="154"/>
    </location>
</feature>
<dbReference type="GO" id="GO:0006508">
    <property type="term" value="P:proteolysis"/>
    <property type="evidence" value="ECO:0007669"/>
    <property type="project" value="UniProtKB-KW"/>
</dbReference>
<name>A0A5C6RMP1_9BACT</name>
<dbReference type="GO" id="GO:0008270">
    <property type="term" value="F:zinc ion binding"/>
    <property type="evidence" value="ECO:0007669"/>
    <property type="project" value="UniProtKB-UniRule"/>
</dbReference>
<comment type="similarity">
    <text evidence="9">Belongs to the peptidase M15D family.</text>
</comment>
<sequence length="175" mass="20090">MSRLAPEIVLDLKYATADNFVKEQMYDCGRCFLRPEVAAAVARVQRKMVQKGLGLKMLDCYRPRPIQQKLWDKVPDPRYVADPAEGSMHNRGAAVDLTIVDLSTGRELDMGTPYDFFGPEAHPSYQDLPEKVLANRKLLRDAMLEEGFQPITTEWWHFSLTGKNYALSDMLWKCY</sequence>
<feature type="site" description="Transition state stabilizer" evidence="9">
    <location>
        <position position="62"/>
    </location>
</feature>
<comment type="cofactor">
    <cofactor evidence="9">
        <name>Zn(2+)</name>
        <dbReference type="ChEBI" id="CHEBI:29105"/>
    </cofactor>
    <text evidence="9">Binds 1 zinc ion per subunit.</text>
</comment>
<dbReference type="PIRSF" id="PIRSF026671">
    <property type="entry name" value="AA_dipeptidase"/>
    <property type="match status" value="1"/>
</dbReference>
<evidence type="ECO:0000256" key="6">
    <source>
        <dbReference type="ARBA" id="ARBA00022997"/>
    </source>
</evidence>
<evidence type="ECO:0000256" key="5">
    <source>
        <dbReference type="ARBA" id="ARBA00022833"/>
    </source>
</evidence>
<keyword evidence="2 9" id="KW-0645">Protease</keyword>
<dbReference type="InterPro" id="IPR000755">
    <property type="entry name" value="A_A_dipeptidase"/>
</dbReference>
<dbReference type="GO" id="GO:0008237">
    <property type="term" value="F:metallopeptidase activity"/>
    <property type="evidence" value="ECO:0007669"/>
    <property type="project" value="UniProtKB-KW"/>
</dbReference>
<dbReference type="InterPro" id="IPR009045">
    <property type="entry name" value="Zn_M74/Hedgehog-like"/>
</dbReference>
<comment type="catalytic activity">
    <reaction evidence="1 9">
        <text>D-alanyl-D-alanine + H2O = 2 D-alanine</text>
        <dbReference type="Rhea" id="RHEA:20661"/>
        <dbReference type="ChEBI" id="CHEBI:15377"/>
        <dbReference type="ChEBI" id="CHEBI:57416"/>
        <dbReference type="ChEBI" id="CHEBI:57822"/>
        <dbReference type="EC" id="3.4.13.22"/>
    </reaction>
</comment>
<proteinExistence type="inferred from homology"/>
<keyword evidence="4 9" id="KW-0378">Hydrolase</keyword>
<keyword evidence="8" id="KW-0961">Cell wall biogenesis/degradation</keyword>
<dbReference type="CDD" id="cd14840">
    <property type="entry name" value="D-Ala-D-Ala_dipeptidase_Aad"/>
    <property type="match status" value="1"/>
</dbReference>
<feature type="binding site" evidence="9">
    <location>
        <position position="89"/>
    </location>
    <ligand>
        <name>Zn(2+)</name>
        <dbReference type="ChEBI" id="CHEBI:29105"/>
        <note>catalytic</note>
    </ligand>
</feature>
<protein>
    <recommendedName>
        <fullName evidence="9">D-alanyl-D-alanine dipeptidase</fullName>
        <shortName evidence="9">D-Ala-D-Ala dipeptidase</shortName>
        <ecNumber evidence="9">3.4.13.22</ecNumber>
    </recommendedName>
</protein>
<dbReference type="GO" id="GO:0071555">
    <property type="term" value="P:cell wall organization"/>
    <property type="evidence" value="ECO:0007669"/>
    <property type="project" value="UniProtKB-KW"/>
</dbReference>
<evidence type="ECO:0000256" key="8">
    <source>
        <dbReference type="ARBA" id="ARBA00023316"/>
    </source>
</evidence>
<evidence type="ECO:0000256" key="7">
    <source>
        <dbReference type="ARBA" id="ARBA00023049"/>
    </source>
</evidence>
<dbReference type="EMBL" id="VOOR01000018">
    <property type="protein sequence ID" value="TXB63225.1"/>
    <property type="molecule type" value="Genomic_DNA"/>
</dbReference>
<dbReference type="OrthoDB" id="9801430at2"/>
<dbReference type="HAMAP" id="MF_01924">
    <property type="entry name" value="A_A_dipeptidase"/>
    <property type="match status" value="1"/>
</dbReference>
<evidence type="ECO:0000256" key="9">
    <source>
        <dbReference type="HAMAP-Rule" id="MF_01924"/>
    </source>
</evidence>
<dbReference type="PANTHER" id="PTHR43126">
    <property type="entry name" value="D-ALANYL-D-ALANINE DIPEPTIDASE"/>
    <property type="match status" value="1"/>
</dbReference>
<dbReference type="SUPFAM" id="SSF55166">
    <property type="entry name" value="Hedgehog/DD-peptidase"/>
    <property type="match status" value="1"/>
</dbReference>